<evidence type="ECO:0000256" key="12">
    <source>
        <dbReference type="ARBA" id="ARBA00022989"/>
    </source>
</evidence>
<keyword evidence="26" id="KW-1185">Reference proteome</keyword>
<evidence type="ECO:0000256" key="3">
    <source>
        <dbReference type="ARBA" id="ARBA00022536"/>
    </source>
</evidence>
<evidence type="ECO:0000256" key="13">
    <source>
        <dbReference type="ARBA" id="ARBA00023136"/>
    </source>
</evidence>
<keyword evidence="5" id="KW-0808">Transferase</keyword>
<dbReference type="CDD" id="cd00054">
    <property type="entry name" value="EGF_CA"/>
    <property type="match status" value="2"/>
</dbReference>
<dbReference type="Proteomes" id="UP000701853">
    <property type="component" value="Chromosome 5"/>
</dbReference>
<evidence type="ECO:0000256" key="5">
    <source>
        <dbReference type="ARBA" id="ARBA00022679"/>
    </source>
</evidence>
<evidence type="ECO:0000256" key="18">
    <source>
        <dbReference type="ARBA" id="ARBA00058961"/>
    </source>
</evidence>
<evidence type="ECO:0000256" key="21">
    <source>
        <dbReference type="SAM" id="Phobius"/>
    </source>
</evidence>
<keyword evidence="4" id="KW-0597">Phosphoprotein</keyword>
<keyword evidence="6 21" id="KW-0812">Transmembrane</keyword>
<sequence>MKTSMGDQRRAWHLALVCLLLAAVAAAESTPIAKLGCQDRCGNVSIPYPFGTTTDCYLNEDFYIACNSTHYDPPRAFLTGSNIEVTNITVQGKLRIMQFIARDCYNKSGFPVSSNTPSITLSKFRVSDTDNKFVAIGCDTEATIQGVQDAKGYTSGCISKCDSIDYVDNFTCSGIGCCQTSIAKDVGYFDISVRSYNNHQGIWDFNPCSYGFVVEENSFNFSSNYLRDLQDVTMMPMVLDWFIGNETCETIKTKSSGDVCQGDSTCYNVDNGSGYRCKCLDGYQGDPYLPNGCQDIDECKDPNLNKCEKICENTKGNYTCLCPKGYHGDGRTDGTGCVANQSGGSLIIELTVGLGVGITVFIAGSTWSYWAFKKWKLIKLKHKFFRQNGGLMLQQELSRRDSSTETAKIFSAEELETATNNYDESRIIGRGGYGTVYKGTLSDGRTVAIKKSQVVDESQIDQFINEVVVLSQINHRNVVKLLGCCLETEVPLLVYEFITNGTLFEHIHNKSKASSLTFETRLRIAAETAGVLSYLHSSASIPIIHRDVKSTNILLDDSYTAKVSDFGASRLVPLDQAGISTVVQGTLGYLDPEYLQTSQLTEKSDVYSFGVVLLELLTGQKALCFERLEEDRNLAMYFISALKEDRLVQILEKCVVDEAKIEMVEEIGSLARRCLRVKGEDRPTMKEVAMELEGLRMMLEHHPWVNNDVSRLEETEYLLGEPSLKIGSNGGMNNVTYDSITDHIILQAATWVAAQPKPECQSNCGDISIPYPFGAGNGCNISINFLIRCDNNSNPPKTFLSSTDIEVLHISLDGYLRIQQLVGFDCYNSLGRSSYGESYSLSNFPISNTRNKFTAIGCDTYALIEGTLGHTYSTECVTFCSDVEDVINGSCSGIGCCQAAIPKGVRNYVLNFDTRRNHSNVLDFNPCSYGFVVEDGAYNFSVSHLSNVNFNTTKFPIILDWTIGNQNCTEAKLDPKNYACKENSVCIDPENYNCKENTSCINPGYLCKCLDGFQRNPYLSYGCQDIDECETLKPCNETATCYDVAGSYYCSCPEGFEGDGQKNGTGCSPKVKSQQSFPTLLVALGIGILFSLLYSSWVYLGLRQRKLNKLKQDYFQQNGGILLREHLSRYKEYGETAKLFTVEELKKATNNYHESRILGRGGQGTVYKGLLPDGRSVVIKKSIIGDQSQVQQFVNEVIVLSQINHRNVVKLLGCCLETQVPLLVYEYVSNGSVFDHLHNADHESFISWEARLEIATEAAEALSYLHSAASPPIIHRDVKLANILLDENYNAKVSDFGASRLVPSNKEQITTLVQGTLGYLDPEYFQTSQLTEKSDVYSFGVVLIELLTGLKAISFERPEHERNLTLYFIAVMKEERLLDITHGRVLHDNNIEQLKEVATLARRCVRVKGEERPTMKEVASELELFFGLTKEWLFHGTKI</sequence>
<dbReference type="InterPro" id="IPR000742">
    <property type="entry name" value="EGF"/>
</dbReference>
<evidence type="ECO:0000256" key="6">
    <source>
        <dbReference type="ARBA" id="ARBA00022692"/>
    </source>
</evidence>
<evidence type="ECO:0000256" key="19">
    <source>
        <dbReference type="PROSITE-ProRule" id="PRU00076"/>
    </source>
</evidence>
<dbReference type="InterPro" id="IPR011009">
    <property type="entry name" value="Kinase-like_dom_sf"/>
</dbReference>
<dbReference type="SMART" id="SM00181">
    <property type="entry name" value="EGF"/>
    <property type="match status" value="4"/>
</dbReference>
<dbReference type="InterPro" id="IPR018097">
    <property type="entry name" value="EGF_Ca-bd_CS"/>
</dbReference>
<dbReference type="InterPro" id="IPR025287">
    <property type="entry name" value="WAK_GUB"/>
</dbReference>
<feature type="signal peptide" evidence="22">
    <location>
        <begin position="1"/>
        <end position="27"/>
    </location>
</feature>
<dbReference type="PROSITE" id="PS50011">
    <property type="entry name" value="PROTEIN_KINASE_DOM"/>
    <property type="match status" value="2"/>
</dbReference>
<comment type="catalytic activity">
    <reaction evidence="16">
        <text>L-seryl-[protein] + ATP = O-phospho-L-seryl-[protein] + ADP + H(+)</text>
        <dbReference type="Rhea" id="RHEA:17989"/>
        <dbReference type="Rhea" id="RHEA-COMP:9863"/>
        <dbReference type="Rhea" id="RHEA-COMP:11604"/>
        <dbReference type="ChEBI" id="CHEBI:15378"/>
        <dbReference type="ChEBI" id="CHEBI:29999"/>
        <dbReference type="ChEBI" id="CHEBI:30616"/>
        <dbReference type="ChEBI" id="CHEBI:83421"/>
        <dbReference type="ChEBI" id="CHEBI:456216"/>
    </reaction>
</comment>
<feature type="disulfide bond" evidence="19">
    <location>
        <begin position="260"/>
        <end position="277"/>
    </location>
</feature>
<dbReference type="Gene3D" id="2.10.25.10">
    <property type="entry name" value="Laminin"/>
    <property type="match status" value="2"/>
</dbReference>
<comment type="subcellular location">
    <subcellularLocation>
        <location evidence="1">Membrane</location>
        <topology evidence="1">Single-pass type I membrane protein</topology>
    </subcellularLocation>
</comment>
<accession>A0A8J5ZA41</accession>
<gene>
    <name evidence="25" type="ORF">CXB51_011338</name>
</gene>
<dbReference type="Pfam" id="PF07645">
    <property type="entry name" value="EGF_CA"/>
    <property type="match status" value="2"/>
</dbReference>
<feature type="domain" description="EGF-like" evidence="24">
    <location>
        <begin position="244"/>
        <end position="294"/>
    </location>
</feature>
<dbReference type="GO" id="GO:0004674">
    <property type="term" value="F:protein serine/threonine kinase activity"/>
    <property type="evidence" value="ECO:0007669"/>
    <property type="project" value="UniProtKB-KW"/>
</dbReference>
<dbReference type="Gene3D" id="1.10.510.10">
    <property type="entry name" value="Transferase(Phosphotransferase) domain 1"/>
    <property type="match status" value="2"/>
</dbReference>
<protein>
    <submittedName>
        <fullName evidence="25">Uncharacterized protein</fullName>
    </submittedName>
</protein>
<reference evidence="25 26" key="1">
    <citation type="journal article" date="2021" name="bioRxiv">
        <title>The Gossypium anomalum genome as a resource for cotton improvement and evolutionary analysis of hybrid incompatibility.</title>
        <authorList>
            <person name="Grover C.E."/>
            <person name="Yuan D."/>
            <person name="Arick M.A."/>
            <person name="Miller E.R."/>
            <person name="Hu G."/>
            <person name="Peterson D.G."/>
            <person name="Wendel J.F."/>
            <person name="Udall J.A."/>
        </authorList>
    </citation>
    <scope>NUCLEOTIDE SEQUENCE [LARGE SCALE GENOMIC DNA]</scope>
    <source>
        <strain evidence="25">JFW-Udall</strain>
        <tissue evidence="25">Leaf</tissue>
    </source>
</reference>
<dbReference type="GO" id="GO:0005886">
    <property type="term" value="C:plasma membrane"/>
    <property type="evidence" value="ECO:0007669"/>
    <property type="project" value="TreeGrafter"/>
</dbReference>
<dbReference type="SMART" id="SM00179">
    <property type="entry name" value="EGF_CA"/>
    <property type="match status" value="3"/>
</dbReference>
<evidence type="ECO:0000256" key="10">
    <source>
        <dbReference type="ARBA" id="ARBA00022777"/>
    </source>
</evidence>
<keyword evidence="13 21" id="KW-0472">Membrane</keyword>
<feature type="chain" id="PRO_5035210623" evidence="22">
    <location>
        <begin position="28"/>
        <end position="1439"/>
    </location>
</feature>
<evidence type="ECO:0000259" key="23">
    <source>
        <dbReference type="PROSITE" id="PS50011"/>
    </source>
</evidence>
<dbReference type="InterPro" id="IPR000719">
    <property type="entry name" value="Prot_kinase_dom"/>
</dbReference>
<comment type="catalytic activity">
    <reaction evidence="17">
        <text>L-threonyl-[protein] + ATP = O-phospho-L-threonyl-[protein] + ADP + H(+)</text>
        <dbReference type="Rhea" id="RHEA:46608"/>
        <dbReference type="Rhea" id="RHEA-COMP:11060"/>
        <dbReference type="Rhea" id="RHEA-COMP:11605"/>
        <dbReference type="ChEBI" id="CHEBI:15378"/>
        <dbReference type="ChEBI" id="CHEBI:30013"/>
        <dbReference type="ChEBI" id="CHEBI:30616"/>
        <dbReference type="ChEBI" id="CHEBI:61977"/>
        <dbReference type="ChEBI" id="CHEBI:456216"/>
    </reaction>
</comment>
<dbReference type="InterPro" id="IPR045274">
    <property type="entry name" value="WAK-like"/>
</dbReference>
<feature type="domain" description="Protein kinase" evidence="23">
    <location>
        <begin position="422"/>
        <end position="705"/>
    </location>
</feature>
<feature type="domain" description="EGF-like" evidence="24">
    <location>
        <begin position="1025"/>
        <end position="1059"/>
    </location>
</feature>
<dbReference type="PROSITE" id="PS00107">
    <property type="entry name" value="PROTEIN_KINASE_ATP"/>
    <property type="match status" value="1"/>
</dbReference>
<dbReference type="Pfam" id="PF13947">
    <property type="entry name" value="GUB_WAK_bind"/>
    <property type="match status" value="2"/>
</dbReference>
<dbReference type="OrthoDB" id="4062651at2759"/>
<keyword evidence="8" id="KW-0677">Repeat</keyword>
<dbReference type="InterPro" id="IPR017441">
    <property type="entry name" value="Protein_kinase_ATP_BS"/>
</dbReference>
<keyword evidence="3 19" id="KW-0245">EGF-like domain</keyword>
<dbReference type="SMART" id="SM00220">
    <property type="entry name" value="S_TKc"/>
    <property type="match status" value="2"/>
</dbReference>
<dbReference type="SUPFAM" id="SSF57196">
    <property type="entry name" value="EGF/Laminin"/>
    <property type="match status" value="2"/>
</dbReference>
<dbReference type="InterPro" id="IPR049883">
    <property type="entry name" value="NOTCH1_EGF-like"/>
</dbReference>
<organism evidence="25 26">
    <name type="scientific">Gossypium anomalum</name>
    <dbReference type="NCBI Taxonomy" id="47600"/>
    <lineage>
        <taxon>Eukaryota</taxon>
        <taxon>Viridiplantae</taxon>
        <taxon>Streptophyta</taxon>
        <taxon>Embryophyta</taxon>
        <taxon>Tracheophyta</taxon>
        <taxon>Spermatophyta</taxon>
        <taxon>Magnoliopsida</taxon>
        <taxon>eudicotyledons</taxon>
        <taxon>Gunneridae</taxon>
        <taxon>Pentapetalae</taxon>
        <taxon>rosids</taxon>
        <taxon>malvids</taxon>
        <taxon>Malvales</taxon>
        <taxon>Malvaceae</taxon>
        <taxon>Malvoideae</taxon>
        <taxon>Gossypium</taxon>
    </lineage>
</organism>
<evidence type="ECO:0000256" key="4">
    <source>
        <dbReference type="ARBA" id="ARBA00022553"/>
    </source>
</evidence>
<keyword evidence="15" id="KW-0325">Glycoprotein</keyword>
<feature type="transmembrane region" description="Helical" evidence="21">
    <location>
        <begin position="1077"/>
        <end position="1102"/>
    </location>
</feature>
<dbReference type="PROSITE" id="PS01187">
    <property type="entry name" value="EGF_CA"/>
    <property type="match status" value="2"/>
</dbReference>
<evidence type="ECO:0000256" key="17">
    <source>
        <dbReference type="ARBA" id="ARBA00047951"/>
    </source>
</evidence>
<evidence type="ECO:0000256" key="1">
    <source>
        <dbReference type="ARBA" id="ARBA00004479"/>
    </source>
</evidence>
<evidence type="ECO:0000259" key="24">
    <source>
        <dbReference type="PROSITE" id="PS50026"/>
    </source>
</evidence>
<evidence type="ECO:0000313" key="25">
    <source>
        <dbReference type="EMBL" id="KAG8493857.1"/>
    </source>
</evidence>
<dbReference type="GO" id="GO:0005524">
    <property type="term" value="F:ATP binding"/>
    <property type="evidence" value="ECO:0007669"/>
    <property type="project" value="UniProtKB-UniRule"/>
</dbReference>
<keyword evidence="7 22" id="KW-0732">Signal</keyword>
<dbReference type="PROSITE" id="PS00010">
    <property type="entry name" value="ASX_HYDROXYL"/>
    <property type="match status" value="2"/>
</dbReference>
<name>A0A8J5ZA41_9ROSI</name>
<evidence type="ECO:0000256" key="15">
    <source>
        <dbReference type="ARBA" id="ARBA00023180"/>
    </source>
</evidence>
<keyword evidence="10" id="KW-0418">Kinase</keyword>
<evidence type="ECO:0000256" key="11">
    <source>
        <dbReference type="ARBA" id="ARBA00022840"/>
    </source>
</evidence>
<dbReference type="PANTHER" id="PTHR27005:SF468">
    <property type="entry name" value="OS01G0310500 PROTEIN"/>
    <property type="match status" value="1"/>
</dbReference>
<evidence type="ECO:0000256" key="14">
    <source>
        <dbReference type="ARBA" id="ARBA00023157"/>
    </source>
</evidence>
<evidence type="ECO:0000256" key="7">
    <source>
        <dbReference type="ARBA" id="ARBA00022729"/>
    </source>
</evidence>
<dbReference type="Pfam" id="PF00069">
    <property type="entry name" value="Pkinase"/>
    <property type="match status" value="2"/>
</dbReference>
<evidence type="ECO:0000256" key="22">
    <source>
        <dbReference type="SAM" id="SignalP"/>
    </source>
</evidence>
<comment type="caution">
    <text evidence="19">Lacks conserved residue(s) required for the propagation of feature annotation.</text>
</comment>
<evidence type="ECO:0000256" key="2">
    <source>
        <dbReference type="ARBA" id="ARBA00022527"/>
    </source>
</evidence>
<keyword evidence="9 20" id="KW-0547">Nucleotide-binding</keyword>
<feature type="domain" description="Protein kinase" evidence="23">
    <location>
        <begin position="1152"/>
        <end position="1426"/>
    </location>
</feature>
<dbReference type="GO" id="GO:0005509">
    <property type="term" value="F:calcium ion binding"/>
    <property type="evidence" value="ECO:0007669"/>
    <property type="project" value="InterPro"/>
</dbReference>
<evidence type="ECO:0000256" key="9">
    <source>
        <dbReference type="ARBA" id="ARBA00022741"/>
    </source>
</evidence>
<dbReference type="FunFam" id="1.10.510.10:FF:000084">
    <property type="entry name" value="Wall-associated receptor kinase 2"/>
    <property type="match status" value="2"/>
</dbReference>
<dbReference type="Gene3D" id="3.30.200.20">
    <property type="entry name" value="Phosphorylase Kinase, domain 1"/>
    <property type="match status" value="2"/>
</dbReference>
<keyword evidence="12 21" id="KW-1133">Transmembrane helix</keyword>
<keyword evidence="14 19" id="KW-1015">Disulfide bond</keyword>
<dbReference type="InterPro" id="IPR000152">
    <property type="entry name" value="EGF-type_Asp/Asn_hydroxyl_site"/>
</dbReference>
<feature type="domain" description="EGF-like" evidence="24">
    <location>
        <begin position="295"/>
        <end position="332"/>
    </location>
</feature>
<dbReference type="FunFam" id="3.30.200.20:FF:000043">
    <property type="entry name" value="Wall-associated receptor kinase 2"/>
    <property type="match status" value="2"/>
</dbReference>
<evidence type="ECO:0000313" key="26">
    <source>
        <dbReference type="Proteomes" id="UP000701853"/>
    </source>
</evidence>
<proteinExistence type="predicted"/>
<dbReference type="PANTHER" id="PTHR27005">
    <property type="entry name" value="WALL-ASSOCIATED RECEPTOR KINASE-LIKE 21"/>
    <property type="match status" value="1"/>
</dbReference>
<dbReference type="PROSITE" id="PS50026">
    <property type="entry name" value="EGF_3"/>
    <property type="match status" value="3"/>
</dbReference>
<dbReference type="InterPro" id="IPR001881">
    <property type="entry name" value="EGF-like_Ca-bd_dom"/>
</dbReference>
<dbReference type="CDD" id="cd14066">
    <property type="entry name" value="STKc_IRAK"/>
    <property type="match status" value="2"/>
</dbReference>
<dbReference type="GO" id="GO:0030247">
    <property type="term" value="F:polysaccharide binding"/>
    <property type="evidence" value="ECO:0007669"/>
    <property type="project" value="InterPro"/>
</dbReference>
<evidence type="ECO:0000256" key="20">
    <source>
        <dbReference type="PROSITE-ProRule" id="PRU10141"/>
    </source>
</evidence>
<dbReference type="InterPro" id="IPR008271">
    <property type="entry name" value="Ser/Thr_kinase_AS"/>
</dbReference>
<comment type="caution">
    <text evidence="25">The sequence shown here is derived from an EMBL/GenBank/DDBJ whole genome shotgun (WGS) entry which is preliminary data.</text>
</comment>
<evidence type="ECO:0000256" key="16">
    <source>
        <dbReference type="ARBA" id="ARBA00047558"/>
    </source>
</evidence>
<comment type="function">
    <text evidence="18">Serine/threonine-protein kinase that may function as a signaling receptor of extracellular matrix component. Binding to pectin may have significance in the control of cell expansion, morphogenesis and development.</text>
</comment>
<dbReference type="PROSITE" id="PS00108">
    <property type="entry name" value="PROTEIN_KINASE_ST"/>
    <property type="match status" value="2"/>
</dbReference>
<dbReference type="SUPFAM" id="SSF56112">
    <property type="entry name" value="Protein kinase-like (PK-like)"/>
    <property type="match status" value="2"/>
</dbReference>
<dbReference type="Gene3D" id="2.90.20.10">
    <property type="entry name" value="Plasmodium vivax P25 domain"/>
    <property type="match status" value="1"/>
</dbReference>
<dbReference type="GO" id="GO:0007166">
    <property type="term" value="P:cell surface receptor signaling pathway"/>
    <property type="evidence" value="ECO:0007669"/>
    <property type="project" value="InterPro"/>
</dbReference>
<dbReference type="EMBL" id="JAHUZN010000005">
    <property type="protein sequence ID" value="KAG8493857.1"/>
    <property type="molecule type" value="Genomic_DNA"/>
</dbReference>
<feature type="binding site" evidence="20">
    <location>
        <position position="451"/>
    </location>
    <ligand>
        <name>ATP</name>
        <dbReference type="ChEBI" id="CHEBI:30616"/>
    </ligand>
</feature>
<keyword evidence="11 20" id="KW-0067">ATP-binding</keyword>
<evidence type="ECO:0000256" key="8">
    <source>
        <dbReference type="ARBA" id="ARBA00022737"/>
    </source>
</evidence>
<keyword evidence="2" id="KW-0723">Serine/threonine-protein kinase</keyword>
<dbReference type="FunFam" id="2.10.25.10:FF:000038">
    <property type="entry name" value="Fibrillin 2"/>
    <property type="match status" value="2"/>
</dbReference>